<organism evidence="2 3">
    <name type="scientific">Nostocoides veronense</name>
    <dbReference type="NCBI Taxonomy" id="330836"/>
    <lineage>
        <taxon>Bacteria</taxon>
        <taxon>Bacillati</taxon>
        <taxon>Actinomycetota</taxon>
        <taxon>Actinomycetes</taxon>
        <taxon>Micrococcales</taxon>
        <taxon>Intrasporangiaceae</taxon>
        <taxon>Nostocoides</taxon>
    </lineage>
</organism>
<keyword evidence="3" id="KW-1185">Reference proteome</keyword>
<feature type="transmembrane region" description="Helical" evidence="1">
    <location>
        <begin position="33"/>
        <end position="55"/>
    </location>
</feature>
<proteinExistence type="predicted"/>
<keyword evidence="1" id="KW-0472">Membrane</keyword>
<feature type="transmembrane region" description="Helical" evidence="1">
    <location>
        <begin position="7"/>
        <end position="27"/>
    </location>
</feature>
<evidence type="ECO:0000313" key="3">
    <source>
        <dbReference type="Proteomes" id="UP001499938"/>
    </source>
</evidence>
<comment type="caution">
    <text evidence="2">The sequence shown here is derived from an EMBL/GenBank/DDBJ whole genome shotgun (WGS) entry which is preliminary data.</text>
</comment>
<dbReference type="InterPro" id="IPR025557">
    <property type="entry name" value="DUF4282"/>
</dbReference>
<sequence length="74" mass="8332">MIIKFVYILATVALGLVYLFLVIAAFSDSAASGLFMLIIGPVLLLIYLAFIRMTLEIYLAVVRMSEDIHQRLPR</sequence>
<reference evidence="2 3" key="1">
    <citation type="journal article" date="2019" name="Int. J. Syst. Evol. Microbiol.">
        <title>The Global Catalogue of Microorganisms (GCM) 10K type strain sequencing project: providing services to taxonomists for standard genome sequencing and annotation.</title>
        <authorList>
            <consortium name="The Broad Institute Genomics Platform"/>
            <consortium name="The Broad Institute Genome Sequencing Center for Infectious Disease"/>
            <person name="Wu L."/>
            <person name="Ma J."/>
        </authorList>
    </citation>
    <scope>NUCLEOTIDE SEQUENCE [LARGE SCALE GENOMIC DNA]</scope>
    <source>
        <strain evidence="2 3">JCM 15592</strain>
    </source>
</reference>
<evidence type="ECO:0000313" key="2">
    <source>
        <dbReference type="EMBL" id="GAA1790302.1"/>
    </source>
</evidence>
<protein>
    <recommendedName>
        <fullName evidence="4">DUF4282 domain-containing protein</fullName>
    </recommendedName>
</protein>
<accession>A0ABN2LJC8</accession>
<dbReference type="Pfam" id="PF14110">
    <property type="entry name" value="DUF4282"/>
    <property type="match status" value="1"/>
</dbReference>
<dbReference type="Proteomes" id="UP001499938">
    <property type="component" value="Unassembled WGS sequence"/>
</dbReference>
<gene>
    <name evidence="2" type="ORF">GCM10009811_13950</name>
</gene>
<name>A0ABN2LJC8_9MICO</name>
<evidence type="ECO:0000256" key="1">
    <source>
        <dbReference type="SAM" id="Phobius"/>
    </source>
</evidence>
<keyword evidence="1" id="KW-1133">Transmembrane helix</keyword>
<keyword evidence="1" id="KW-0812">Transmembrane</keyword>
<evidence type="ECO:0008006" key="4">
    <source>
        <dbReference type="Google" id="ProtNLM"/>
    </source>
</evidence>
<dbReference type="EMBL" id="BAAAPO010000023">
    <property type="protein sequence ID" value="GAA1790302.1"/>
    <property type="molecule type" value="Genomic_DNA"/>
</dbReference>